<dbReference type="Proteomes" id="UP000183832">
    <property type="component" value="Unassembled WGS sequence"/>
</dbReference>
<evidence type="ECO:0000313" key="1">
    <source>
        <dbReference type="EMBL" id="CRK92562.1"/>
    </source>
</evidence>
<gene>
    <name evidence="1" type="ORF">CLUMA_CG006135</name>
</gene>
<keyword evidence="2" id="KW-1185">Reference proteome</keyword>
<reference evidence="1 2" key="1">
    <citation type="submission" date="2015-04" db="EMBL/GenBank/DDBJ databases">
        <authorList>
            <person name="Syromyatnikov M.Y."/>
            <person name="Popov V.N."/>
        </authorList>
    </citation>
    <scope>NUCLEOTIDE SEQUENCE [LARGE SCALE GENOMIC DNA]</scope>
</reference>
<sequence>MEEGRCGDGNSFVDTFLISVPILNSVRDIKDKLQYIIINKSTVHLIDRSLNCFATNTKYKQNQKAEEAVKQHSTGTCWRRYEVRDKSRQNKKVQIDKQRVFQALDVA</sequence>
<dbReference type="EMBL" id="CVRI01000031">
    <property type="protein sequence ID" value="CRK92562.1"/>
    <property type="molecule type" value="Genomic_DNA"/>
</dbReference>
<evidence type="ECO:0000313" key="2">
    <source>
        <dbReference type="Proteomes" id="UP000183832"/>
    </source>
</evidence>
<organism evidence="1 2">
    <name type="scientific">Clunio marinus</name>
    <dbReference type="NCBI Taxonomy" id="568069"/>
    <lineage>
        <taxon>Eukaryota</taxon>
        <taxon>Metazoa</taxon>
        <taxon>Ecdysozoa</taxon>
        <taxon>Arthropoda</taxon>
        <taxon>Hexapoda</taxon>
        <taxon>Insecta</taxon>
        <taxon>Pterygota</taxon>
        <taxon>Neoptera</taxon>
        <taxon>Endopterygota</taxon>
        <taxon>Diptera</taxon>
        <taxon>Nematocera</taxon>
        <taxon>Chironomoidea</taxon>
        <taxon>Chironomidae</taxon>
        <taxon>Clunio</taxon>
    </lineage>
</organism>
<dbReference type="AlphaFoldDB" id="A0A1J1HYD2"/>
<proteinExistence type="predicted"/>
<name>A0A1J1HYD2_9DIPT</name>
<accession>A0A1J1HYD2</accession>
<protein>
    <submittedName>
        <fullName evidence="1">CLUMA_CG006135, isoform A</fullName>
    </submittedName>
</protein>